<dbReference type="Proteomes" id="UP001234495">
    <property type="component" value="Unassembled WGS sequence"/>
</dbReference>
<dbReference type="SUPFAM" id="SSF109755">
    <property type="entry name" value="PhoU-like"/>
    <property type="match status" value="1"/>
</dbReference>
<dbReference type="RefSeq" id="WP_307337613.1">
    <property type="nucleotide sequence ID" value="NZ_JAUSUD010000003.1"/>
</dbReference>
<dbReference type="PANTHER" id="PTHR10010:SF46">
    <property type="entry name" value="SODIUM-DEPENDENT PHOSPHATE TRANSPORT PROTEIN 2B"/>
    <property type="match status" value="1"/>
</dbReference>
<feature type="transmembrane region" description="Helical" evidence="6">
    <location>
        <begin position="252"/>
        <end position="272"/>
    </location>
</feature>
<dbReference type="NCBIfam" id="NF037997">
    <property type="entry name" value="Na_Pi_symport"/>
    <property type="match status" value="1"/>
</dbReference>
<accession>A0ABT9ZCN4</accession>
<dbReference type="PANTHER" id="PTHR10010">
    <property type="entry name" value="SOLUTE CARRIER FAMILY 34 SODIUM PHOSPHATE , MEMBER 2-RELATED"/>
    <property type="match status" value="1"/>
</dbReference>
<evidence type="ECO:0000256" key="5">
    <source>
        <dbReference type="ARBA" id="ARBA00023136"/>
    </source>
</evidence>
<dbReference type="NCBIfam" id="TIGR00704">
    <property type="entry name" value="NaPi_cotrn_rel"/>
    <property type="match status" value="1"/>
</dbReference>
<evidence type="ECO:0000259" key="7">
    <source>
        <dbReference type="Pfam" id="PF01895"/>
    </source>
</evidence>
<feature type="transmembrane region" description="Helical" evidence="6">
    <location>
        <begin position="6"/>
        <end position="27"/>
    </location>
</feature>
<reference evidence="8 9" key="1">
    <citation type="submission" date="2023-07" db="EMBL/GenBank/DDBJ databases">
        <title>Genomic Encyclopedia of Type Strains, Phase IV (KMG-IV): sequencing the most valuable type-strain genomes for metagenomic binning, comparative biology and taxonomic classification.</title>
        <authorList>
            <person name="Goeker M."/>
        </authorList>
    </citation>
    <scope>NUCLEOTIDE SEQUENCE [LARGE SCALE GENOMIC DNA]</scope>
    <source>
        <strain evidence="8 9">DSM 29005</strain>
    </source>
</reference>
<dbReference type="InterPro" id="IPR003841">
    <property type="entry name" value="Na/Pi_transpt"/>
</dbReference>
<dbReference type="Pfam" id="PF01895">
    <property type="entry name" value="PhoU"/>
    <property type="match status" value="2"/>
</dbReference>
<feature type="transmembrane region" description="Helical" evidence="6">
    <location>
        <begin position="219"/>
        <end position="240"/>
    </location>
</feature>
<evidence type="ECO:0000313" key="9">
    <source>
        <dbReference type="Proteomes" id="UP001234495"/>
    </source>
</evidence>
<name>A0ABT9ZCN4_9BACI</name>
<feature type="transmembrane region" description="Helical" evidence="6">
    <location>
        <begin position="135"/>
        <end position="156"/>
    </location>
</feature>
<dbReference type="Gene3D" id="1.20.58.220">
    <property type="entry name" value="Phosphate transport system protein phou homolog 2, domain 2"/>
    <property type="match status" value="1"/>
</dbReference>
<evidence type="ECO:0000256" key="2">
    <source>
        <dbReference type="ARBA" id="ARBA00022475"/>
    </source>
</evidence>
<gene>
    <name evidence="8" type="ORF">J2S19_000849</name>
</gene>
<keyword evidence="2" id="KW-1003">Cell membrane</keyword>
<sequence>MDLNYQEMLFQFFGGLGIFLFGIKYMGDGLQNAAGDRLKDILDRFTTNPFMGVLAGVLVTVLIQSSSGTTALTVGLVSAGFMTLRQAIGVIMGANIGTTVTAFIIGIDIGEYSLPIIMLGAILLFFFKNVKITSIGQVVFGFGALFYGLELMSGGMKPLRSLDAFQELTLSMSNSPILGVVVGTIFTVIVQSSSATIGILQELFSQEAINLKASLPVLFGDNIGTTITAVIAALGASIAARRAALVHVMFNLIGTIIFLIILTPFTNLIGYLQGVLGLNPEMTIAFAHGIFNVSNTVIQFPFIFALAWIVTKIIPGDDEFIDTKPHHLNPMFIERSPSIALGQAKEELKRMCEFSINGLNEALTYFHNSDKKHRENSLQYESGINNLDKKITQYLLDISSKSLSNTERDEFSNIADSIRDIERIGDHMENIVELIDYKLNKKVTLSESAQTELAEMYNLTTTTLQMAYDAFFNEDVELAKKALENEDKIDKMERQLRKKHILRLNERQCTGDAGIVYVDIISNLERIGDHASNIVEAVINTK</sequence>
<feature type="transmembrane region" description="Helical" evidence="6">
    <location>
        <begin position="87"/>
        <end position="105"/>
    </location>
</feature>
<dbReference type="InterPro" id="IPR038078">
    <property type="entry name" value="PhoU-like_sf"/>
</dbReference>
<dbReference type="InterPro" id="IPR026022">
    <property type="entry name" value="PhoU_dom"/>
</dbReference>
<comment type="subcellular location">
    <subcellularLocation>
        <location evidence="1">Cell membrane</location>
        <topology evidence="1">Multi-pass membrane protein</topology>
    </subcellularLocation>
</comment>
<evidence type="ECO:0000256" key="1">
    <source>
        <dbReference type="ARBA" id="ARBA00004651"/>
    </source>
</evidence>
<evidence type="ECO:0000256" key="4">
    <source>
        <dbReference type="ARBA" id="ARBA00022989"/>
    </source>
</evidence>
<keyword evidence="5 6" id="KW-0472">Membrane</keyword>
<evidence type="ECO:0000313" key="8">
    <source>
        <dbReference type="EMBL" id="MDQ0229597.1"/>
    </source>
</evidence>
<feature type="transmembrane region" description="Helical" evidence="6">
    <location>
        <begin position="112"/>
        <end position="129"/>
    </location>
</feature>
<keyword evidence="9" id="KW-1185">Reference proteome</keyword>
<proteinExistence type="predicted"/>
<feature type="transmembrane region" description="Helical" evidence="6">
    <location>
        <begin position="284"/>
        <end position="310"/>
    </location>
</feature>
<organism evidence="8 9">
    <name type="scientific">Metabacillus malikii</name>
    <dbReference type="NCBI Taxonomy" id="1504265"/>
    <lineage>
        <taxon>Bacteria</taxon>
        <taxon>Bacillati</taxon>
        <taxon>Bacillota</taxon>
        <taxon>Bacilli</taxon>
        <taxon>Bacillales</taxon>
        <taxon>Bacillaceae</taxon>
        <taxon>Metabacillus</taxon>
    </lineage>
</organism>
<evidence type="ECO:0000256" key="6">
    <source>
        <dbReference type="SAM" id="Phobius"/>
    </source>
</evidence>
<protein>
    <submittedName>
        <fullName evidence="8">Phosphate:Na+ symporter</fullName>
    </submittedName>
</protein>
<dbReference type="EMBL" id="JAUSUD010000003">
    <property type="protein sequence ID" value="MDQ0229597.1"/>
    <property type="molecule type" value="Genomic_DNA"/>
</dbReference>
<keyword evidence="3 6" id="KW-0812">Transmembrane</keyword>
<dbReference type="Pfam" id="PF02690">
    <property type="entry name" value="Na_Pi_cotrans"/>
    <property type="match status" value="2"/>
</dbReference>
<dbReference type="InterPro" id="IPR004633">
    <property type="entry name" value="NaPi_cotrn-rel/YqeW-like"/>
</dbReference>
<comment type="caution">
    <text evidence="8">The sequence shown here is derived from an EMBL/GenBank/DDBJ whole genome shotgun (WGS) entry which is preliminary data.</text>
</comment>
<feature type="transmembrane region" description="Helical" evidence="6">
    <location>
        <begin position="48"/>
        <end position="67"/>
    </location>
</feature>
<evidence type="ECO:0000256" key="3">
    <source>
        <dbReference type="ARBA" id="ARBA00022692"/>
    </source>
</evidence>
<feature type="domain" description="PhoU" evidence="7">
    <location>
        <begin position="453"/>
        <end position="538"/>
    </location>
</feature>
<keyword evidence="4 6" id="KW-1133">Transmembrane helix</keyword>
<feature type="domain" description="PhoU" evidence="7">
    <location>
        <begin position="348"/>
        <end position="435"/>
    </location>
</feature>
<feature type="transmembrane region" description="Helical" evidence="6">
    <location>
        <begin position="177"/>
        <end position="199"/>
    </location>
</feature>